<keyword evidence="2" id="KW-1185">Reference proteome</keyword>
<gene>
    <name evidence="1" type="ORF">SEMRO_429_G141180.1</name>
</gene>
<evidence type="ECO:0000313" key="1">
    <source>
        <dbReference type="EMBL" id="CAB9510291.1"/>
    </source>
</evidence>
<organism evidence="1 2">
    <name type="scientific">Seminavis robusta</name>
    <dbReference type="NCBI Taxonomy" id="568900"/>
    <lineage>
        <taxon>Eukaryota</taxon>
        <taxon>Sar</taxon>
        <taxon>Stramenopiles</taxon>
        <taxon>Ochrophyta</taxon>
        <taxon>Bacillariophyta</taxon>
        <taxon>Bacillariophyceae</taxon>
        <taxon>Bacillariophycidae</taxon>
        <taxon>Naviculales</taxon>
        <taxon>Naviculaceae</taxon>
        <taxon>Seminavis</taxon>
    </lineage>
</organism>
<dbReference type="OrthoDB" id="196856at2759"/>
<dbReference type="AlphaFoldDB" id="A0A9N8DWY4"/>
<evidence type="ECO:0000313" key="2">
    <source>
        <dbReference type="Proteomes" id="UP001153069"/>
    </source>
</evidence>
<proteinExistence type="predicted"/>
<name>A0A9N8DWY4_9STRA</name>
<dbReference type="EMBL" id="CAICTM010000428">
    <property type="protein sequence ID" value="CAB9510291.1"/>
    <property type="molecule type" value="Genomic_DNA"/>
</dbReference>
<dbReference type="Proteomes" id="UP001153069">
    <property type="component" value="Unassembled WGS sequence"/>
</dbReference>
<reference evidence="1" key="1">
    <citation type="submission" date="2020-06" db="EMBL/GenBank/DDBJ databases">
        <authorList>
            <consortium name="Plant Systems Biology data submission"/>
        </authorList>
    </citation>
    <scope>NUCLEOTIDE SEQUENCE</scope>
    <source>
        <strain evidence="1">D6</strain>
    </source>
</reference>
<comment type="caution">
    <text evidence="1">The sequence shown here is derived from an EMBL/GenBank/DDBJ whole genome shotgun (WGS) entry which is preliminary data.</text>
</comment>
<protein>
    <submittedName>
        <fullName evidence="1">Uncharacterized protein</fullName>
    </submittedName>
</protein>
<accession>A0A9N8DWY4</accession>
<sequence length="183" mass="20213">MMILPGRRSSQLFMAIDDQQEEEEDDRSEGLRKALLTVGEAATTSDINVGSTVVAGNNIPNLGIWQFQSYELQTIYDQGMNEETGAVEKLPRTRLEDPVQPSSSYYTRYVTLFSEKHHGGKNGMGPVVVSPNEVELSSMQTEVVDSVVMALPLFAFWTALAFSFANQYTARTGGTFVDALFGR</sequence>